<dbReference type="GO" id="GO:0045597">
    <property type="term" value="P:positive regulation of cell differentiation"/>
    <property type="evidence" value="ECO:0007669"/>
    <property type="project" value="TreeGrafter"/>
</dbReference>
<keyword evidence="4" id="KW-1185">Reference proteome</keyword>
<evidence type="ECO:0000256" key="1">
    <source>
        <dbReference type="ARBA" id="ARBA00022729"/>
    </source>
</evidence>
<dbReference type="GO" id="GO:0005178">
    <property type="term" value="F:integrin binding"/>
    <property type="evidence" value="ECO:0007669"/>
    <property type="project" value="TreeGrafter"/>
</dbReference>
<dbReference type="PROSITE" id="PS01208">
    <property type="entry name" value="VWFC_1"/>
    <property type="match status" value="1"/>
</dbReference>
<dbReference type="InterPro" id="IPR009030">
    <property type="entry name" value="Growth_fac_rcpt_cys_sf"/>
</dbReference>
<feature type="non-terminal residue" evidence="3">
    <location>
        <position position="1"/>
    </location>
</feature>
<dbReference type="GO" id="GO:0031012">
    <property type="term" value="C:extracellular matrix"/>
    <property type="evidence" value="ECO:0007669"/>
    <property type="project" value="TreeGrafter"/>
</dbReference>
<dbReference type="OrthoDB" id="365605at2759"/>
<comment type="caution">
    <text evidence="3">The sequence shown here is derived from an EMBL/GenBank/DDBJ whole genome shotgun (WGS) entry which is preliminary data.</text>
</comment>
<dbReference type="Pfam" id="PF00093">
    <property type="entry name" value="VWC"/>
    <property type="match status" value="1"/>
</dbReference>
<reference evidence="3" key="1">
    <citation type="submission" date="2020-07" db="EMBL/GenBank/DDBJ databases">
        <title>Clarias magur genome sequencing, assembly and annotation.</title>
        <authorList>
            <person name="Kushwaha B."/>
            <person name="Kumar R."/>
            <person name="Das P."/>
            <person name="Joshi C.G."/>
            <person name="Kumar D."/>
            <person name="Nagpure N.S."/>
            <person name="Pandey M."/>
            <person name="Agarwal S."/>
            <person name="Srivastava S."/>
            <person name="Singh M."/>
            <person name="Sahoo L."/>
            <person name="Jayasankar P."/>
            <person name="Meher P.K."/>
            <person name="Koringa P.G."/>
            <person name="Iquebal M.A."/>
            <person name="Das S.P."/>
            <person name="Bit A."/>
            <person name="Patnaik S."/>
            <person name="Patel N."/>
            <person name="Shah T.M."/>
            <person name="Hinsu A."/>
            <person name="Jena J.K."/>
        </authorList>
    </citation>
    <scope>NUCLEOTIDE SEQUENCE</scope>
    <source>
        <strain evidence="3">CIFAMagur01</strain>
        <tissue evidence="3">Testis</tissue>
    </source>
</reference>
<dbReference type="GO" id="GO:0007155">
    <property type="term" value="P:cell adhesion"/>
    <property type="evidence" value="ECO:0007669"/>
    <property type="project" value="TreeGrafter"/>
</dbReference>
<organism evidence="3 4">
    <name type="scientific">Clarias magur</name>
    <name type="common">Asian catfish</name>
    <name type="synonym">Macropteronotus magur</name>
    <dbReference type="NCBI Taxonomy" id="1594786"/>
    <lineage>
        <taxon>Eukaryota</taxon>
        <taxon>Metazoa</taxon>
        <taxon>Chordata</taxon>
        <taxon>Craniata</taxon>
        <taxon>Vertebrata</taxon>
        <taxon>Euteleostomi</taxon>
        <taxon>Actinopterygii</taxon>
        <taxon>Neopterygii</taxon>
        <taxon>Teleostei</taxon>
        <taxon>Ostariophysi</taxon>
        <taxon>Siluriformes</taxon>
        <taxon>Clariidae</taxon>
        <taxon>Clarias</taxon>
    </lineage>
</organism>
<dbReference type="SUPFAM" id="SSF57603">
    <property type="entry name" value="FnI-like domain"/>
    <property type="match status" value="1"/>
</dbReference>
<dbReference type="GO" id="GO:0002062">
    <property type="term" value="P:chondrocyte differentiation"/>
    <property type="evidence" value="ECO:0007669"/>
    <property type="project" value="TreeGrafter"/>
</dbReference>
<evidence type="ECO:0000313" key="4">
    <source>
        <dbReference type="Proteomes" id="UP000727407"/>
    </source>
</evidence>
<dbReference type="Proteomes" id="UP000727407">
    <property type="component" value="Unassembled WGS sequence"/>
</dbReference>
<name>A0A8J4WTW2_CLAMG</name>
<accession>A0A8J4WTW2</accession>
<keyword evidence="1" id="KW-0732">Signal</keyword>
<dbReference type="SUPFAM" id="SSF57184">
    <property type="entry name" value="Growth factor receptor domain"/>
    <property type="match status" value="1"/>
</dbReference>
<dbReference type="GO" id="GO:0007165">
    <property type="term" value="P:signal transduction"/>
    <property type="evidence" value="ECO:0007669"/>
    <property type="project" value="TreeGrafter"/>
</dbReference>
<proteinExistence type="predicted"/>
<evidence type="ECO:0000259" key="2">
    <source>
        <dbReference type="PROSITE" id="PS50184"/>
    </source>
</evidence>
<dbReference type="PROSITE" id="PS50184">
    <property type="entry name" value="VWFC_2"/>
    <property type="match status" value="1"/>
</dbReference>
<protein>
    <submittedName>
        <fullName evidence="3">Protein NOV-like</fullName>
    </submittedName>
</protein>
<feature type="domain" description="VWFC" evidence="2">
    <location>
        <begin position="48"/>
        <end position="114"/>
    </location>
</feature>
<gene>
    <name evidence="3" type="ORF">DAT39_019492</name>
</gene>
<dbReference type="EMBL" id="QNUK01000648">
    <property type="protein sequence ID" value="KAF5890806.1"/>
    <property type="molecule type" value="Genomic_DNA"/>
</dbReference>
<dbReference type="GO" id="GO:0008201">
    <property type="term" value="F:heparin binding"/>
    <property type="evidence" value="ECO:0007669"/>
    <property type="project" value="TreeGrafter"/>
</dbReference>
<dbReference type="AlphaFoldDB" id="A0A8J4WTW2"/>
<dbReference type="PANTHER" id="PTHR11348">
    <property type="entry name" value="CONNECTIVE TISSUE GROWTH FACTOR-RELATED"/>
    <property type="match status" value="1"/>
</dbReference>
<dbReference type="InterPro" id="IPR001007">
    <property type="entry name" value="VWF_dom"/>
</dbReference>
<dbReference type="GO" id="GO:0005615">
    <property type="term" value="C:extracellular space"/>
    <property type="evidence" value="ECO:0007669"/>
    <property type="project" value="TreeGrafter"/>
</dbReference>
<dbReference type="SMART" id="SM00214">
    <property type="entry name" value="VWC"/>
    <property type="match status" value="1"/>
</dbReference>
<sequence length="128" mass="13805">VLLFCAVMCARQKGEACSHTAPCHKGLRCRYTEGSRNRTGVCAAPDEESCAMGNSVYHNGETFFPSCSYQCVCHGGQISCVPRCNLDVMLPGPDCPFPRKVQVPGECCEKWLCDTKTDASVLGGFAMA</sequence>
<feature type="non-terminal residue" evidence="3">
    <location>
        <position position="128"/>
    </location>
</feature>
<dbReference type="InterPro" id="IPR050941">
    <property type="entry name" value="CCN"/>
</dbReference>
<evidence type="ECO:0000313" key="3">
    <source>
        <dbReference type="EMBL" id="KAF5890806.1"/>
    </source>
</evidence>
<dbReference type="PANTHER" id="PTHR11348:SF8">
    <property type="entry name" value="CCN FAMILY MEMBER 3"/>
    <property type="match status" value="1"/>
</dbReference>